<evidence type="ECO:0000313" key="2">
    <source>
        <dbReference type="EMBL" id="KAG5202068.1"/>
    </source>
</evidence>
<dbReference type="Proteomes" id="UP000664991">
    <property type="component" value="Unassembled WGS sequence"/>
</dbReference>
<organism evidence="2 3">
    <name type="scientific">Ovis aries</name>
    <name type="common">Sheep</name>
    <dbReference type="NCBI Taxonomy" id="9940"/>
    <lineage>
        <taxon>Eukaryota</taxon>
        <taxon>Metazoa</taxon>
        <taxon>Chordata</taxon>
        <taxon>Craniata</taxon>
        <taxon>Vertebrata</taxon>
        <taxon>Euteleostomi</taxon>
        <taxon>Mammalia</taxon>
        <taxon>Eutheria</taxon>
        <taxon>Laurasiatheria</taxon>
        <taxon>Artiodactyla</taxon>
        <taxon>Ruminantia</taxon>
        <taxon>Pecora</taxon>
        <taxon>Bovidae</taxon>
        <taxon>Caprinae</taxon>
        <taxon>Ovis</taxon>
    </lineage>
</organism>
<feature type="region of interest" description="Disordered" evidence="1">
    <location>
        <begin position="1"/>
        <end position="22"/>
    </location>
</feature>
<dbReference type="AlphaFoldDB" id="A0A835ZV54"/>
<evidence type="ECO:0000313" key="3">
    <source>
        <dbReference type="Proteomes" id="UP000664991"/>
    </source>
</evidence>
<feature type="compositionally biased region" description="Polar residues" evidence="1">
    <location>
        <begin position="1"/>
        <end position="20"/>
    </location>
</feature>
<name>A0A835ZV54_SHEEP</name>
<proteinExistence type="predicted"/>
<accession>A0A835ZV54</accession>
<protein>
    <submittedName>
        <fullName evidence="2">Uncharacterized protein</fullName>
    </submittedName>
</protein>
<reference evidence="2 3" key="1">
    <citation type="submission" date="2020-12" db="EMBL/GenBank/DDBJ databases">
        <title>De novo assembly of Tibetan sheep genome.</title>
        <authorList>
            <person name="Li X."/>
        </authorList>
    </citation>
    <scope>NUCLEOTIDE SEQUENCE [LARGE SCALE GENOMIC DNA]</scope>
    <source>
        <tissue evidence="2">Heart</tissue>
    </source>
</reference>
<evidence type="ECO:0000256" key="1">
    <source>
        <dbReference type="SAM" id="MobiDB-lite"/>
    </source>
</evidence>
<gene>
    <name evidence="2" type="ORF">JEQ12_003458</name>
</gene>
<dbReference type="EMBL" id="JAEMGP010000012">
    <property type="protein sequence ID" value="KAG5202068.1"/>
    <property type="molecule type" value="Genomic_DNA"/>
</dbReference>
<sequence>MHEHTSPSQTHSASKTSSRLPSIPGLLDPFLESFTVLTGGHPALSGSPSLLEEIVAAKSIKDIPRSYPGAAVEEGVEAFLEVPLSEDEYQALLNVLPGFPGPQA</sequence>
<comment type="caution">
    <text evidence="2">The sequence shown here is derived from an EMBL/GenBank/DDBJ whole genome shotgun (WGS) entry which is preliminary data.</text>
</comment>